<evidence type="ECO:0000313" key="3">
    <source>
        <dbReference type="Proteomes" id="UP000193498"/>
    </source>
</evidence>
<protein>
    <submittedName>
        <fullName evidence="2">Uncharacterized protein</fullName>
    </submittedName>
</protein>
<dbReference type="EMBL" id="MCFE01000056">
    <property type="protein sequence ID" value="ORY02518.1"/>
    <property type="molecule type" value="Genomic_DNA"/>
</dbReference>
<reference evidence="2 3" key="1">
    <citation type="submission" date="2016-07" db="EMBL/GenBank/DDBJ databases">
        <title>Pervasive Adenine N6-methylation of Active Genes in Fungi.</title>
        <authorList>
            <consortium name="DOE Joint Genome Institute"/>
            <person name="Mondo S.J."/>
            <person name="Dannebaum R.O."/>
            <person name="Kuo R.C."/>
            <person name="Labutti K."/>
            <person name="Haridas S."/>
            <person name="Kuo A."/>
            <person name="Salamov A."/>
            <person name="Ahrendt S.R."/>
            <person name="Lipzen A."/>
            <person name="Sullivan W."/>
            <person name="Andreopoulos W.B."/>
            <person name="Clum A."/>
            <person name="Lindquist E."/>
            <person name="Daum C."/>
            <person name="Ramamoorthy G.K."/>
            <person name="Gryganskyi A."/>
            <person name="Culley D."/>
            <person name="Magnuson J.K."/>
            <person name="James T.Y."/>
            <person name="O'Malley M.A."/>
            <person name="Stajich J.E."/>
            <person name="Spatafora J.W."/>
            <person name="Visel A."/>
            <person name="Grigoriev I.V."/>
        </authorList>
    </citation>
    <scope>NUCLEOTIDE SEQUENCE [LARGE SCALE GENOMIC DNA]</scope>
    <source>
        <strain evidence="2 3">CBS 931.73</strain>
    </source>
</reference>
<sequence length="252" mass="28228">MLTELGILLATQIPRALTLYFTKEVLHNNGLSGSTFTFAVLTLTTIILAPFTRATLNLRRLTSFSKWTPVIAYSLAHAFSTLLLLKGLSCLSPLRVLMFTEQGELWQLGLLSVFKWSSKKTGILESSHLLGIGFTTFSLFATLLLDFTQHTGTVLSPGRVTLSTIYSSQIFTFNPQAPRFPKGWSDTCACCPLYGSRWFKKAFWVSGCPENSRGYHSWPSPRPSGHLGSHRWQDSRTSPLVYPFYRSTVTRC</sequence>
<evidence type="ECO:0000256" key="1">
    <source>
        <dbReference type="SAM" id="Phobius"/>
    </source>
</evidence>
<dbReference type="AlphaFoldDB" id="A0A1Y1YWS6"/>
<keyword evidence="3" id="KW-1185">Reference proteome</keyword>
<keyword evidence="1" id="KW-0812">Transmembrane</keyword>
<organism evidence="2 3">
    <name type="scientific">Basidiobolus meristosporus CBS 931.73</name>
    <dbReference type="NCBI Taxonomy" id="1314790"/>
    <lineage>
        <taxon>Eukaryota</taxon>
        <taxon>Fungi</taxon>
        <taxon>Fungi incertae sedis</taxon>
        <taxon>Zoopagomycota</taxon>
        <taxon>Entomophthoromycotina</taxon>
        <taxon>Basidiobolomycetes</taxon>
        <taxon>Basidiobolales</taxon>
        <taxon>Basidiobolaceae</taxon>
        <taxon>Basidiobolus</taxon>
    </lineage>
</organism>
<feature type="transmembrane region" description="Helical" evidence="1">
    <location>
        <begin position="70"/>
        <end position="88"/>
    </location>
</feature>
<name>A0A1Y1YWS6_9FUNG</name>
<accession>A0A1Y1YWS6</accession>
<keyword evidence="1" id="KW-1133">Transmembrane helix</keyword>
<proteinExistence type="predicted"/>
<keyword evidence="1" id="KW-0472">Membrane</keyword>
<feature type="transmembrane region" description="Helical" evidence="1">
    <location>
        <begin position="30"/>
        <end position="49"/>
    </location>
</feature>
<comment type="caution">
    <text evidence="2">The sequence shown here is derived from an EMBL/GenBank/DDBJ whole genome shotgun (WGS) entry which is preliminary data.</text>
</comment>
<dbReference type="InParanoid" id="A0A1Y1YWS6"/>
<evidence type="ECO:0000313" key="2">
    <source>
        <dbReference type="EMBL" id="ORY02518.1"/>
    </source>
</evidence>
<gene>
    <name evidence="2" type="ORF">K493DRAFT_82257</name>
</gene>
<dbReference type="Proteomes" id="UP000193498">
    <property type="component" value="Unassembled WGS sequence"/>
</dbReference>